<dbReference type="AlphaFoldDB" id="A0AAD5QHR7"/>
<proteinExistence type="predicted"/>
<feature type="compositionally biased region" description="Polar residues" evidence="1">
    <location>
        <begin position="1"/>
        <end position="12"/>
    </location>
</feature>
<name>A0AAD5QHR7_PARTN</name>
<keyword evidence="3" id="KW-1185">Reference proteome</keyword>
<gene>
    <name evidence="2" type="ORF">KIN20_007328</name>
</gene>
<comment type="caution">
    <text evidence="2">The sequence shown here is derived from an EMBL/GenBank/DDBJ whole genome shotgun (WGS) entry which is preliminary data.</text>
</comment>
<sequence>MKCKPQDSQARQPNFMRTKHDVGWGGGQCQHHQHQAEEFSHLRFVISDSNSISLRHLKERKTGVM</sequence>
<protein>
    <submittedName>
        <fullName evidence="2">Uncharacterized protein</fullName>
    </submittedName>
</protein>
<evidence type="ECO:0000313" key="2">
    <source>
        <dbReference type="EMBL" id="KAJ1351342.1"/>
    </source>
</evidence>
<dbReference type="EMBL" id="JAHQIW010001053">
    <property type="protein sequence ID" value="KAJ1351342.1"/>
    <property type="molecule type" value="Genomic_DNA"/>
</dbReference>
<feature type="region of interest" description="Disordered" evidence="1">
    <location>
        <begin position="1"/>
        <end position="29"/>
    </location>
</feature>
<organism evidence="2 3">
    <name type="scientific">Parelaphostrongylus tenuis</name>
    <name type="common">Meningeal worm</name>
    <dbReference type="NCBI Taxonomy" id="148309"/>
    <lineage>
        <taxon>Eukaryota</taxon>
        <taxon>Metazoa</taxon>
        <taxon>Ecdysozoa</taxon>
        <taxon>Nematoda</taxon>
        <taxon>Chromadorea</taxon>
        <taxon>Rhabditida</taxon>
        <taxon>Rhabditina</taxon>
        <taxon>Rhabditomorpha</taxon>
        <taxon>Strongyloidea</taxon>
        <taxon>Metastrongylidae</taxon>
        <taxon>Parelaphostrongylus</taxon>
    </lineage>
</organism>
<dbReference type="Proteomes" id="UP001196413">
    <property type="component" value="Unassembled WGS sequence"/>
</dbReference>
<evidence type="ECO:0000313" key="3">
    <source>
        <dbReference type="Proteomes" id="UP001196413"/>
    </source>
</evidence>
<reference evidence="2" key="1">
    <citation type="submission" date="2021-06" db="EMBL/GenBank/DDBJ databases">
        <title>Parelaphostrongylus tenuis whole genome reference sequence.</title>
        <authorList>
            <person name="Garwood T.J."/>
            <person name="Larsen P.A."/>
            <person name="Fountain-Jones N.M."/>
            <person name="Garbe J.R."/>
            <person name="Macchietto M.G."/>
            <person name="Kania S.A."/>
            <person name="Gerhold R.W."/>
            <person name="Richards J.E."/>
            <person name="Wolf T.M."/>
        </authorList>
    </citation>
    <scope>NUCLEOTIDE SEQUENCE</scope>
    <source>
        <strain evidence="2">MNPRO001-30</strain>
        <tissue evidence="2">Meninges</tissue>
    </source>
</reference>
<evidence type="ECO:0000256" key="1">
    <source>
        <dbReference type="SAM" id="MobiDB-lite"/>
    </source>
</evidence>
<accession>A0AAD5QHR7</accession>